<organism evidence="2">
    <name type="scientific">Streptomyces sp. R35</name>
    <dbReference type="NCBI Taxonomy" id="3238630"/>
    <lineage>
        <taxon>Bacteria</taxon>
        <taxon>Bacillati</taxon>
        <taxon>Actinomycetota</taxon>
        <taxon>Actinomycetes</taxon>
        <taxon>Kitasatosporales</taxon>
        <taxon>Streptomycetaceae</taxon>
        <taxon>Streptomyces</taxon>
    </lineage>
</organism>
<evidence type="ECO:0008006" key="3">
    <source>
        <dbReference type="Google" id="ProtNLM"/>
    </source>
</evidence>
<protein>
    <recommendedName>
        <fullName evidence="3">Calcium-binding protein</fullName>
    </recommendedName>
</protein>
<proteinExistence type="predicted"/>
<keyword evidence="1" id="KW-0732">Signal</keyword>
<dbReference type="AlphaFoldDB" id="A0AB39RYL7"/>
<dbReference type="RefSeq" id="WP_369254504.1">
    <property type="nucleotide sequence ID" value="NZ_CP163440.1"/>
</dbReference>
<gene>
    <name evidence="2" type="ORF">AB5J50_02620</name>
</gene>
<feature type="chain" id="PRO_5044262135" description="Calcium-binding protein" evidence="1">
    <location>
        <begin position="28"/>
        <end position="177"/>
    </location>
</feature>
<accession>A0AB39RYL7</accession>
<evidence type="ECO:0000313" key="2">
    <source>
        <dbReference type="EMBL" id="XDQ59759.1"/>
    </source>
</evidence>
<feature type="signal peptide" evidence="1">
    <location>
        <begin position="1"/>
        <end position="27"/>
    </location>
</feature>
<sequence length="177" mass="17328">MKIASRTLIRVAVPAALAGLAMPLALASPAAAVAGSGINRWGSYVAYNAASGFSNTVTVTAPGGVLTVTDTAGIAVGFGCIQVNATTATCGLAAGVSNFTANLGDRDDSFTDSLPAPTFRVVLNAGSGKDTVTTGGANDVVSVGDGFADTVNCDGGTGDIANGDALDTFVGCELHNP</sequence>
<reference evidence="2" key="1">
    <citation type="submission" date="2024-07" db="EMBL/GenBank/DDBJ databases">
        <authorList>
            <person name="Yu S.T."/>
        </authorList>
    </citation>
    <scope>NUCLEOTIDE SEQUENCE</scope>
    <source>
        <strain evidence="2">R35</strain>
    </source>
</reference>
<dbReference type="EMBL" id="CP163440">
    <property type="protein sequence ID" value="XDQ59759.1"/>
    <property type="molecule type" value="Genomic_DNA"/>
</dbReference>
<evidence type="ECO:0000256" key="1">
    <source>
        <dbReference type="SAM" id="SignalP"/>
    </source>
</evidence>
<name>A0AB39RYL7_9ACTN</name>